<keyword evidence="11" id="KW-1185">Reference proteome</keyword>
<evidence type="ECO:0000256" key="7">
    <source>
        <dbReference type="SAM" id="Coils"/>
    </source>
</evidence>
<keyword evidence="7" id="KW-0175">Coiled coil</keyword>
<evidence type="ECO:0000256" key="3">
    <source>
        <dbReference type="ARBA" id="ARBA00022801"/>
    </source>
</evidence>
<feature type="domain" description="Exonuclease VII large subunit C-terminal" evidence="8">
    <location>
        <begin position="121"/>
        <end position="297"/>
    </location>
</feature>
<dbReference type="Pfam" id="PF13742">
    <property type="entry name" value="tRNA_anti_2"/>
    <property type="match status" value="1"/>
</dbReference>
<dbReference type="NCBIfam" id="TIGR00237">
    <property type="entry name" value="xseA"/>
    <property type="match status" value="1"/>
</dbReference>
<dbReference type="Proteomes" id="UP000031386">
    <property type="component" value="Chromosome"/>
</dbReference>
<dbReference type="EMBL" id="CP009761">
    <property type="protein sequence ID" value="AIZ36888.1"/>
    <property type="molecule type" value="Genomic_DNA"/>
</dbReference>
<organism evidence="10 11">
    <name type="scientific">Parvimonas micra</name>
    <dbReference type="NCBI Taxonomy" id="33033"/>
    <lineage>
        <taxon>Bacteria</taxon>
        <taxon>Bacillati</taxon>
        <taxon>Bacillota</taxon>
        <taxon>Tissierellia</taxon>
        <taxon>Tissierellales</taxon>
        <taxon>Peptoniphilaceae</taxon>
        <taxon>Parvimonas</taxon>
    </lineage>
</organism>
<keyword evidence="4 5" id="KW-0269">Exonuclease</keyword>
<accession>A0A0B4S251</accession>
<dbReference type="Pfam" id="PF02601">
    <property type="entry name" value="Exonuc_VII_L"/>
    <property type="match status" value="1"/>
</dbReference>
<feature type="coiled-coil region" evidence="7">
    <location>
        <begin position="277"/>
        <end position="327"/>
    </location>
</feature>
<comment type="catalytic activity">
    <reaction evidence="5 6">
        <text>Exonucleolytic cleavage in either 5'- to 3'- or 3'- to 5'-direction to yield nucleoside 5'-phosphates.</text>
        <dbReference type="EC" id="3.1.11.6"/>
    </reaction>
</comment>
<dbReference type="HAMAP" id="MF_00378">
    <property type="entry name" value="Exonuc_7_L"/>
    <property type="match status" value="1"/>
</dbReference>
<evidence type="ECO:0000313" key="10">
    <source>
        <dbReference type="EMBL" id="AIZ36888.1"/>
    </source>
</evidence>
<proteinExistence type="inferred from homology"/>
<dbReference type="KEGG" id="pmic:NW74_05845"/>
<dbReference type="GO" id="GO:0008855">
    <property type="term" value="F:exodeoxyribonuclease VII activity"/>
    <property type="evidence" value="ECO:0007669"/>
    <property type="project" value="UniProtKB-UniRule"/>
</dbReference>
<comment type="subcellular location">
    <subcellularLocation>
        <location evidence="5 6">Cytoplasm</location>
    </subcellularLocation>
</comment>
<name>A0A0B4S251_9FIRM</name>
<keyword evidence="3 5" id="KW-0378">Hydrolase</keyword>
<comment type="subunit">
    <text evidence="5">Heterooligomer composed of large and small subunits.</text>
</comment>
<dbReference type="EC" id="3.1.11.6" evidence="5"/>
<protein>
    <recommendedName>
        <fullName evidence="5">Exodeoxyribonuclease 7 large subunit</fullName>
        <ecNumber evidence="5">3.1.11.6</ecNumber>
    </recommendedName>
    <alternativeName>
        <fullName evidence="5">Exodeoxyribonuclease VII large subunit</fullName>
        <shortName evidence="5">Exonuclease VII large subunit</shortName>
    </alternativeName>
</protein>
<keyword evidence="1 5" id="KW-0963">Cytoplasm</keyword>
<comment type="similarity">
    <text evidence="5 6">Belongs to the XseA family.</text>
</comment>
<evidence type="ECO:0000256" key="2">
    <source>
        <dbReference type="ARBA" id="ARBA00022722"/>
    </source>
</evidence>
<dbReference type="InterPro" id="IPR025824">
    <property type="entry name" value="OB-fold_nuc-bd_dom"/>
</dbReference>
<dbReference type="GO" id="GO:0003676">
    <property type="term" value="F:nucleic acid binding"/>
    <property type="evidence" value="ECO:0007669"/>
    <property type="project" value="InterPro"/>
</dbReference>
<dbReference type="OrthoDB" id="9802795at2"/>
<dbReference type="GO" id="GO:0005737">
    <property type="term" value="C:cytoplasm"/>
    <property type="evidence" value="ECO:0007669"/>
    <property type="project" value="UniProtKB-SubCell"/>
</dbReference>
<dbReference type="PANTHER" id="PTHR30008">
    <property type="entry name" value="EXODEOXYRIBONUCLEASE 7 LARGE SUBUNIT"/>
    <property type="match status" value="1"/>
</dbReference>
<keyword evidence="2 5" id="KW-0540">Nuclease</keyword>
<evidence type="ECO:0000256" key="1">
    <source>
        <dbReference type="ARBA" id="ARBA00022490"/>
    </source>
</evidence>
<evidence type="ECO:0000313" key="11">
    <source>
        <dbReference type="Proteomes" id="UP000031386"/>
    </source>
</evidence>
<evidence type="ECO:0000256" key="5">
    <source>
        <dbReference type="HAMAP-Rule" id="MF_00378"/>
    </source>
</evidence>
<reference evidence="10 11" key="1">
    <citation type="submission" date="2014-10" db="EMBL/GenBank/DDBJ databases">
        <title>Complete genome sequence of Parvimonas micra KCOM 1535 (= ChDC B708).</title>
        <authorList>
            <person name="Kook J.-K."/>
            <person name="Park S.-N."/>
            <person name="Lim Y.K."/>
            <person name="Roh H."/>
        </authorList>
    </citation>
    <scope>NUCLEOTIDE SEQUENCE [LARGE SCALE GENOMIC DNA]</scope>
    <source>
        <strain evidence="11">KCOM 1535 / ChDC B708</strain>
    </source>
</reference>
<dbReference type="GO" id="GO:0006308">
    <property type="term" value="P:DNA catabolic process"/>
    <property type="evidence" value="ECO:0007669"/>
    <property type="project" value="UniProtKB-UniRule"/>
</dbReference>
<dbReference type="InterPro" id="IPR003753">
    <property type="entry name" value="Exonuc_VII_L"/>
</dbReference>
<gene>
    <name evidence="5" type="primary">xseA</name>
    <name evidence="10" type="ORF">NW74_05845</name>
</gene>
<dbReference type="STRING" id="33033.NW74_05845"/>
<dbReference type="GO" id="GO:0009318">
    <property type="term" value="C:exodeoxyribonuclease VII complex"/>
    <property type="evidence" value="ECO:0007669"/>
    <property type="project" value="UniProtKB-UniRule"/>
</dbReference>
<dbReference type="InterPro" id="IPR020579">
    <property type="entry name" value="Exonuc_VII_lsu_C"/>
</dbReference>
<evidence type="ECO:0000256" key="6">
    <source>
        <dbReference type="RuleBase" id="RU004355"/>
    </source>
</evidence>
<comment type="function">
    <text evidence="5">Bidirectionally degrades single-stranded DNA into large acid-insoluble oligonucleotides, which are then degraded further into small acid-soluble oligonucleotides.</text>
</comment>
<dbReference type="RefSeq" id="WP_041954379.1">
    <property type="nucleotide sequence ID" value="NZ_CP009761.1"/>
</dbReference>
<evidence type="ECO:0000259" key="9">
    <source>
        <dbReference type="Pfam" id="PF13742"/>
    </source>
</evidence>
<evidence type="ECO:0000256" key="4">
    <source>
        <dbReference type="ARBA" id="ARBA00022839"/>
    </source>
</evidence>
<evidence type="ECO:0000259" key="8">
    <source>
        <dbReference type="Pfam" id="PF02601"/>
    </source>
</evidence>
<dbReference type="PANTHER" id="PTHR30008:SF0">
    <property type="entry name" value="EXODEOXYRIBONUCLEASE 7 LARGE SUBUNIT"/>
    <property type="match status" value="1"/>
</dbReference>
<dbReference type="CDD" id="cd04489">
    <property type="entry name" value="ExoVII_LU_OBF"/>
    <property type="match status" value="1"/>
</dbReference>
<sequence length="399" mass="44962">MTTFKVKEVSKYISNVLRRDSFLSNISVEGEVSNFKKSGGHSYFSIKDDEAMLKCVVFKTIPIAQSLNLTDGQKVVVTGTIMTYEKGSYYQILCKNVEEVGRGNLYEQFLALKEKLSKEGLFNSELKKPIPKFPKNIGVVTAKNGAAIRDILNTLRRRYRIANIYFYPAKVQGIGASDEIALGVKYLDSLDFIDTIIVGRGGGSFEDLNAFNDENLIRTIFNCKKPVISAVGHEIDTMLTDYVADKRAATPTAGAELSSVSMDEIKEFLNQAEKKLNKNILEEISAEKVQLEHFKKELEYYNPANRITTLKENLENLKKSLDEKIVSIFKYNKQLLDFKRQSLEIINPNSILDRGYSIIYNDKNEIVKDIKTVNVGDSLKLKVSNGEIISDVKEIIDGN</sequence>
<feature type="domain" description="OB-fold nucleic acid binding" evidence="9">
    <location>
        <begin position="4"/>
        <end position="97"/>
    </location>
</feature>
<dbReference type="AlphaFoldDB" id="A0A0B4S251"/>